<proteinExistence type="predicted"/>
<protein>
    <submittedName>
        <fullName evidence="3">Uncharacterized protein</fullName>
    </submittedName>
</protein>
<feature type="transmembrane region" description="Helical" evidence="2">
    <location>
        <begin position="53"/>
        <end position="74"/>
    </location>
</feature>
<feature type="region of interest" description="Disordered" evidence="1">
    <location>
        <begin position="151"/>
        <end position="172"/>
    </location>
</feature>
<evidence type="ECO:0000256" key="1">
    <source>
        <dbReference type="SAM" id="MobiDB-lite"/>
    </source>
</evidence>
<keyword evidence="2" id="KW-1133">Transmembrane helix</keyword>
<sequence>MAPTWKSAMTGRGLSSPAMHVSMLYDNSSSSIVGNLSGLVDQGYKPQEIDWHVVFWIILILGFILCLVCITRWLSQEEGGCTLPFNLGSSYEELGHDAAPEHETETRSEEVTRLRQEVKELESRVKEMSSRLSESEARNLSTTQKVDEVWSEMRYSQPDGRPRSNRSSYRGADSTLGLYDFVKHKSPPNFGEHV</sequence>
<evidence type="ECO:0000256" key="2">
    <source>
        <dbReference type="SAM" id="Phobius"/>
    </source>
</evidence>
<name>A0A6U6D012_GUITH</name>
<organism evidence="3">
    <name type="scientific">Guillardia theta</name>
    <name type="common">Cryptophyte</name>
    <name type="synonym">Cryptomonas phi</name>
    <dbReference type="NCBI Taxonomy" id="55529"/>
    <lineage>
        <taxon>Eukaryota</taxon>
        <taxon>Cryptophyceae</taxon>
        <taxon>Pyrenomonadales</taxon>
        <taxon>Geminigeraceae</taxon>
        <taxon>Guillardia</taxon>
    </lineage>
</organism>
<accession>A0A6U6D012</accession>
<keyword evidence="2" id="KW-0472">Membrane</keyword>
<feature type="region of interest" description="Disordered" evidence="1">
    <location>
        <begin position="125"/>
        <end position="144"/>
    </location>
</feature>
<evidence type="ECO:0000313" key="3">
    <source>
        <dbReference type="EMBL" id="CAE2334194.1"/>
    </source>
</evidence>
<evidence type="ECO:0000313" key="4">
    <source>
        <dbReference type="EMBL" id="CAE2334195.1"/>
    </source>
</evidence>
<reference evidence="3" key="1">
    <citation type="submission" date="2021-01" db="EMBL/GenBank/DDBJ databases">
        <authorList>
            <person name="Corre E."/>
            <person name="Pelletier E."/>
            <person name="Niang G."/>
            <person name="Scheremetjew M."/>
            <person name="Finn R."/>
            <person name="Kale V."/>
            <person name="Holt S."/>
            <person name="Cochrane G."/>
            <person name="Meng A."/>
            <person name="Brown T."/>
            <person name="Cohen L."/>
        </authorList>
    </citation>
    <scope>NUCLEOTIDE SEQUENCE</scope>
    <source>
        <strain evidence="3">CCMP 2712</strain>
    </source>
</reference>
<dbReference type="EMBL" id="HBKN01044861">
    <property type="protein sequence ID" value="CAE2334195.1"/>
    <property type="molecule type" value="Transcribed_RNA"/>
</dbReference>
<feature type="compositionally biased region" description="Basic and acidic residues" evidence="1">
    <location>
        <begin position="125"/>
        <end position="137"/>
    </location>
</feature>
<dbReference type="EMBL" id="HBKN01044860">
    <property type="protein sequence ID" value="CAE2334194.1"/>
    <property type="molecule type" value="Transcribed_RNA"/>
</dbReference>
<keyword evidence="2" id="KW-0812">Transmembrane</keyword>
<gene>
    <name evidence="3" type="ORF">GTHE00462_LOCUS35091</name>
    <name evidence="4" type="ORF">GTHE00462_LOCUS35092</name>
</gene>
<dbReference type="AlphaFoldDB" id="A0A6U6D012"/>